<organism evidence="2 3">
    <name type="scientific">Teichococcus globiformis</name>
    <dbReference type="NCBI Taxonomy" id="2307229"/>
    <lineage>
        <taxon>Bacteria</taxon>
        <taxon>Pseudomonadati</taxon>
        <taxon>Pseudomonadota</taxon>
        <taxon>Alphaproteobacteria</taxon>
        <taxon>Acetobacterales</taxon>
        <taxon>Roseomonadaceae</taxon>
        <taxon>Roseomonas</taxon>
    </lineage>
</organism>
<dbReference type="RefSeq" id="WP_379599867.1">
    <property type="nucleotide sequence ID" value="NZ_JBHRTN010000029.1"/>
</dbReference>
<dbReference type="Proteomes" id="UP001595593">
    <property type="component" value="Unassembled WGS sequence"/>
</dbReference>
<keyword evidence="3" id="KW-1185">Reference proteome</keyword>
<dbReference type="EMBL" id="JBHRTN010000029">
    <property type="protein sequence ID" value="MFC3127757.1"/>
    <property type="molecule type" value="Genomic_DNA"/>
</dbReference>
<reference evidence="3" key="1">
    <citation type="journal article" date="2019" name="Int. J. Syst. Evol. Microbiol.">
        <title>The Global Catalogue of Microorganisms (GCM) 10K type strain sequencing project: providing services to taxonomists for standard genome sequencing and annotation.</title>
        <authorList>
            <consortium name="The Broad Institute Genomics Platform"/>
            <consortium name="The Broad Institute Genome Sequencing Center for Infectious Disease"/>
            <person name="Wu L."/>
            <person name="Ma J."/>
        </authorList>
    </citation>
    <scope>NUCLEOTIDE SEQUENCE [LARGE SCALE GENOMIC DNA]</scope>
    <source>
        <strain evidence="3">KCTC 52094</strain>
    </source>
</reference>
<evidence type="ECO:0008006" key="4">
    <source>
        <dbReference type="Google" id="ProtNLM"/>
    </source>
</evidence>
<comment type="caution">
    <text evidence="2">The sequence shown here is derived from an EMBL/GenBank/DDBJ whole genome shotgun (WGS) entry which is preliminary data.</text>
</comment>
<gene>
    <name evidence="2" type="ORF">ACFOD4_22050</name>
</gene>
<evidence type="ECO:0000256" key="1">
    <source>
        <dbReference type="SAM" id="MobiDB-lite"/>
    </source>
</evidence>
<proteinExistence type="predicted"/>
<accession>A0ABV7G4X1</accession>
<evidence type="ECO:0000313" key="2">
    <source>
        <dbReference type="EMBL" id="MFC3127757.1"/>
    </source>
</evidence>
<feature type="region of interest" description="Disordered" evidence="1">
    <location>
        <begin position="34"/>
        <end position="67"/>
    </location>
</feature>
<protein>
    <recommendedName>
        <fullName evidence="4">Entericidin EcnAB</fullName>
    </recommendedName>
</protein>
<sequence length="67" mass="7011">MRLIMAGMLGMLLLAGCERGRPMERTGEALDRAGSRTGTALGGAAQATGGALSRAGHWMEQRVEPAR</sequence>
<feature type="compositionally biased region" description="Low complexity" evidence="1">
    <location>
        <begin position="37"/>
        <end position="52"/>
    </location>
</feature>
<dbReference type="PROSITE" id="PS51257">
    <property type="entry name" value="PROKAR_LIPOPROTEIN"/>
    <property type="match status" value="1"/>
</dbReference>
<name>A0ABV7G4X1_9PROT</name>
<feature type="compositionally biased region" description="Basic and acidic residues" evidence="1">
    <location>
        <begin position="57"/>
        <end position="67"/>
    </location>
</feature>
<evidence type="ECO:0000313" key="3">
    <source>
        <dbReference type="Proteomes" id="UP001595593"/>
    </source>
</evidence>